<comment type="caution">
    <text evidence="4">The sequence shown here is derived from an EMBL/GenBank/DDBJ whole genome shotgun (WGS) entry which is preliminary data.</text>
</comment>
<evidence type="ECO:0000259" key="3">
    <source>
        <dbReference type="Pfam" id="PF01103"/>
    </source>
</evidence>
<keyword evidence="5" id="KW-1185">Reference proteome</keyword>
<proteinExistence type="predicted"/>
<dbReference type="InterPro" id="IPR000184">
    <property type="entry name" value="Bac_surfAg_D15"/>
</dbReference>
<comment type="subcellular location">
    <subcellularLocation>
        <location evidence="1">Membrane</location>
    </subcellularLocation>
</comment>
<reference evidence="4" key="2">
    <citation type="submission" date="2020-03" db="EMBL/GenBank/DDBJ databases">
        <title>Flavobacteriaceae bacterium strain TP-CH-4, a member of the family Flavobacteriaceae isolated from a deep-sea seamount.</title>
        <authorList>
            <person name="Zhang D.-C."/>
        </authorList>
    </citation>
    <scope>NUCLEOTIDE SEQUENCE</scope>
    <source>
        <strain evidence="4">TP-CH-4</strain>
    </source>
</reference>
<keyword evidence="2" id="KW-0472">Membrane</keyword>
<dbReference type="Proteomes" id="UP000707206">
    <property type="component" value="Unassembled WGS sequence"/>
</dbReference>
<evidence type="ECO:0000313" key="5">
    <source>
        <dbReference type="Proteomes" id="UP000707206"/>
    </source>
</evidence>
<accession>A0A967AQ33</accession>
<name>A0A967AQ33_9FLAO</name>
<gene>
    <name evidence="4" type="ORF">FK220_002190</name>
</gene>
<organism evidence="4 5">
    <name type="scientific">Pelagihabitans pacificus</name>
    <dbReference type="NCBI Taxonomy" id="2696054"/>
    <lineage>
        <taxon>Bacteria</taxon>
        <taxon>Pseudomonadati</taxon>
        <taxon>Bacteroidota</taxon>
        <taxon>Flavobacteriia</taxon>
        <taxon>Flavobacteriales</taxon>
        <taxon>Flavobacteriaceae</taxon>
        <taxon>Pelagihabitans</taxon>
    </lineage>
</organism>
<evidence type="ECO:0000313" key="4">
    <source>
        <dbReference type="EMBL" id="NHF58134.1"/>
    </source>
</evidence>
<protein>
    <submittedName>
        <fullName evidence="4">BamA/TamA family outer membrane protein</fullName>
    </submittedName>
</protein>
<evidence type="ECO:0000256" key="2">
    <source>
        <dbReference type="ARBA" id="ARBA00023136"/>
    </source>
</evidence>
<dbReference type="Pfam" id="PF01103">
    <property type="entry name" value="Omp85"/>
    <property type="match status" value="1"/>
</dbReference>
<dbReference type="AlphaFoldDB" id="A0A967AQ33"/>
<dbReference type="EMBL" id="VIKU02000001">
    <property type="protein sequence ID" value="NHF58134.1"/>
    <property type="molecule type" value="Genomic_DNA"/>
</dbReference>
<reference evidence="4" key="1">
    <citation type="submission" date="2019-07" db="EMBL/GenBank/DDBJ databases">
        <authorList>
            <person name="De-Chao Zhang Q."/>
        </authorList>
    </citation>
    <scope>NUCLEOTIDE SEQUENCE</scope>
    <source>
        <strain evidence="4">TP-CH-4</strain>
    </source>
</reference>
<feature type="domain" description="Bacterial surface antigen (D15)" evidence="3">
    <location>
        <begin position="173"/>
        <end position="358"/>
    </location>
</feature>
<dbReference type="GO" id="GO:0019867">
    <property type="term" value="C:outer membrane"/>
    <property type="evidence" value="ECO:0007669"/>
    <property type="project" value="InterPro"/>
</dbReference>
<dbReference type="Gene3D" id="2.40.160.50">
    <property type="entry name" value="membrane protein fhac: a member of the omp85/tpsb transporter family"/>
    <property type="match status" value="1"/>
</dbReference>
<sequence length="388" mass="44047">MLYPIFLRVVLLAIFLLPMATPLAYGQDFKDFKDIFTFYPNKRKVQKDSSRYLAKLVAAPVISYSPETSLGIGVGAKYLFKFNGSGPETRTSNMPATLQYTLNNQFVLFSGFEVFTNQEEWVIEGNVLVQNYPRLFYGIGRDAPKENKEEYNYVQVLVEPIFLKQAFFRYLFVGAGVRYNQIFDVQTEAGGILETEQPLGYEGSTSMSAEFAMLYDSRNNILNANSGWYFEFTHGFYGKVLGGTHNFELSRFDLRHYFTPFKNKKDVLAVQFIGHFSQGEVPFSELGLFGGSEILRGYREGRYVARTLLAGQLEYRTTFGDSRYGMVAFVGGGDVNSNLGDFKLGNIRPNFGIGLRFLLDRSENLNIRLDWGFGEASNNLYLDIAEAF</sequence>
<evidence type="ECO:0000256" key="1">
    <source>
        <dbReference type="ARBA" id="ARBA00004370"/>
    </source>
</evidence>